<evidence type="ECO:0000256" key="2">
    <source>
        <dbReference type="ARBA" id="ARBA00005314"/>
    </source>
</evidence>
<feature type="region of interest" description="Disordered" evidence="10">
    <location>
        <begin position="433"/>
        <end position="477"/>
    </location>
</feature>
<evidence type="ECO:0000256" key="4">
    <source>
        <dbReference type="ARBA" id="ARBA00022692"/>
    </source>
</evidence>
<feature type="transmembrane region" description="Helical" evidence="11">
    <location>
        <begin position="151"/>
        <end position="172"/>
    </location>
</feature>
<evidence type="ECO:0000313" key="15">
    <source>
        <dbReference type="RefSeq" id="XP_055860483.1"/>
    </source>
</evidence>
<feature type="transmembrane region" description="Helical" evidence="11">
    <location>
        <begin position="343"/>
        <end position="361"/>
    </location>
</feature>
<feature type="transmembrane region" description="Helical" evidence="11">
    <location>
        <begin position="126"/>
        <end position="145"/>
    </location>
</feature>
<organism evidence="14 15">
    <name type="scientific">Biomphalaria glabrata</name>
    <name type="common">Bloodfluke planorb</name>
    <name type="synonym">Freshwater snail</name>
    <dbReference type="NCBI Taxonomy" id="6526"/>
    <lineage>
        <taxon>Eukaryota</taxon>
        <taxon>Metazoa</taxon>
        <taxon>Spiralia</taxon>
        <taxon>Lophotrochozoa</taxon>
        <taxon>Mollusca</taxon>
        <taxon>Gastropoda</taxon>
        <taxon>Heterobranchia</taxon>
        <taxon>Euthyneura</taxon>
        <taxon>Panpulmonata</taxon>
        <taxon>Hygrophila</taxon>
        <taxon>Lymnaeoidea</taxon>
        <taxon>Planorbidae</taxon>
        <taxon>Biomphalaria</taxon>
    </lineage>
</organism>
<proteinExistence type="inferred from homology"/>
<dbReference type="GO" id="GO:0008528">
    <property type="term" value="F:G protein-coupled peptide receptor activity"/>
    <property type="evidence" value="ECO:0007669"/>
    <property type="project" value="TreeGrafter"/>
</dbReference>
<evidence type="ECO:0000256" key="11">
    <source>
        <dbReference type="SAM" id="Phobius"/>
    </source>
</evidence>
<evidence type="ECO:0000256" key="7">
    <source>
        <dbReference type="ARBA" id="ARBA00023136"/>
    </source>
</evidence>
<feature type="domain" description="G-protein coupled receptors family 2 profile 2" evidence="13">
    <location>
        <begin position="120"/>
        <end position="395"/>
    </location>
</feature>
<feature type="transmembrane region" description="Helical" evidence="11">
    <location>
        <begin position="184"/>
        <end position="205"/>
    </location>
</feature>
<evidence type="ECO:0000259" key="12">
    <source>
        <dbReference type="PROSITE" id="PS50227"/>
    </source>
</evidence>
<dbReference type="OrthoDB" id="6022368at2759"/>
<dbReference type="InterPro" id="IPR001879">
    <property type="entry name" value="GPCR_2_extracellular_dom"/>
</dbReference>
<evidence type="ECO:0000256" key="3">
    <source>
        <dbReference type="ARBA" id="ARBA00022475"/>
    </source>
</evidence>
<dbReference type="Gene3D" id="1.20.1070.10">
    <property type="entry name" value="Rhodopsin 7-helix transmembrane proteins"/>
    <property type="match status" value="1"/>
</dbReference>
<feature type="transmembrane region" description="Helical" evidence="11">
    <location>
        <begin position="293"/>
        <end position="322"/>
    </location>
</feature>
<keyword evidence="6" id="KW-0297">G-protein coupled receptor</keyword>
<dbReference type="GeneID" id="106057792"/>
<dbReference type="GO" id="GO:0007188">
    <property type="term" value="P:adenylate cyclase-modulating G protein-coupled receptor signaling pathway"/>
    <property type="evidence" value="ECO:0007669"/>
    <property type="project" value="TreeGrafter"/>
</dbReference>
<dbReference type="Gene3D" id="4.10.1240.10">
    <property type="entry name" value="GPCR, family 2, extracellular hormone receptor domain"/>
    <property type="match status" value="1"/>
</dbReference>
<protein>
    <submittedName>
        <fullName evidence="15">Corticotropin-releasing factor receptor 1-like isoform X1</fullName>
    </submittedName>
</protein>
<gene>
    <name evidence="15" type="primary">LOC106057792</name>
</gene>
<name>A0A9W2YCN3_BIOGL</name>
<keyword evidence="7 11" id="KW-0472">Membrane</keyword>
<feature type="transmembrane region" description="Helical" evidence="11">
    <location>
        <begin position="377"/>
        <end position="394"/>
    </location>
</feature>
<dbReference type="PRINTS" id="PR00249">
    <property type="entry name" value="GPCRSECRETIN"/>
</dbReference>
<dbReference type="InterPro" id="IPR000832">
    <property type="entry name" value="GPCR_2_secretin-like"/>
</dbReference>
<feature type="domain" description="G-protein coupled receptors family 2 profile 1" evidence="12">
    <location>
        <begin position="35"/>
        <end position="106"/>
    </location>
</feature>
<evidence type="ECO:0000256" key="6">
    <source>
        <dbReference type="ARBA" id="ARBA00023040"/>
    </source>
</evidence>
<dbReference type="SUPFAM" id="SSF111418">
    <property type="entry name" value="Hormone receptor domain"/>
    <property type="match status" value="1"/>
</dbReference>
<keyword evidence="4 11" id="KW-0812">Transmembrane</keyword>
<evidence type="ECO:0000256" key="9">
    <source>
        <dbReference type="ARBA" id="ARBA00023224"/>
    </source>
</evidence>
<dbReference type="PANTHER" id="PTHR45620">
    <property type="entry name" value="PDF RECEPTOR-LIKE PROTEIN-RELATED"/>
    <property type="match status" value="1"/>
</dbReference>
<feature type="transmembrane region" description="Helical" evidence="11">
    <location>
        <begin position="211"/>
        <end position="237"/>
    </location>
</feature>
<dbReference type="Pfam" id="PF02793">
    <property type="entry name" value="HRM"/>
    <property type="match status" value="1"/>
</dbReference>
<dbReference type="InterPro" id="IPR017981">
    <property type="entry name" value="GPCR_2-like_7TM"/>
</dbReference>
<dbReference type="SMART" id="SM00008">
    <property type="entry name" value="HormR"/>
    <property type="match status" value="1"/>
</dbReference>
<comment type="similarity">
    <text evidence="2">Belongs to the G-protein coupled receptor 2 family.</text>
</comment>
<dbReference type="GO" id="GO:0005886">
    <property type="term" value="C:plasma membrane"/>
    <property type="evidence" value="ECO:0007669"/>
    <property type="project" value="UniProtKB-SubCell"/>
</dbReference>
<evidence type="ECO:0000259" key="13">
    <source>
        <dbReference type="PROSITE" id="PS50261"/>
    </source>
</evidence>
<dbReference type="GO" id="GO:0017046">
    <property type="term" value="F:peptide hormone binding"/>
    <property type="evidence" value="ECO:0007669"/>
    <property type="project" value="TreeGrafter"/>
</dbReference>
<keyword evidence="14" id="KW-1185">Reference proteome</keyword>
<dbReference type="InterPro" id="IPR036445">
    <property type="entry name" value="GPCR_2_extracell_dom_sf"/>
</dbReference>
<dbReference type="Proteomes" id="UP001165740">
    <property type="component" value="Chromosome 1"/>
</dbReference>
<evidence type="ECO:0000256" key="8">
    <source>
        <dbReference type="ARBA" id="ARBA00023170"/>
    </source>
</evidence>
<keyword evidence="8" id="KW-0675">Receptor</keyword>
<keyword evidence="5 11" id="KW-1133">Transmembrane helix</keyword>
<feature type="transmembrane region" description="Helical" evidence="11">
    <location>
        <begin position="249"/>
        <end position="273"/>
    </location>
</feature>
<accession>A0A9W2YCN3</accession>
<evidence type="ECO:0000256" key="5">
    <source>
        <dbReference type="ARBA" id="ARBA00022989"/>
    </source>
</evidence>
<dbReference type="PROSITE" id="PS50227">
    <property type="entry name" value="G_PROTEIN_RECEP_F2_3"/>
    <property type="match status" value="1"/>
</dbReference>
<keyword evidence="9" id="KW-0807">Transducer</keyword>
<sequence>MNQTTASATPLSFVGKILLTMTEEQRESWRRTIIACTNTTYEFEPYTTYCDIKTDIVCWPPTKGGSTAEAQCFEHQFTNTKNKARRFCFQNGTWSKAYYLDCFKQDLSKADVLAESRSISVLVFDIGYSLTCVTLIIAISLFFYFKTLRCLRNLIHCNLMIAMLVSSILYLISSFTRMKLDSVSYYGCRAFVFFMIFFNTAVYFWMFVEGVYLFCSVVWALQSYMMRLWHFVIFGWGQYNEQKSLMRKTYVKTTISFCFVGSPFLVTSIYAVLKAHHDTDNICWLPSPKSKNTITIYTIVAFTCLTLLVINVIIVAIVVWILCHKLRESTSIETQQFRKATRAIVILLPLLGLHLILTYPLEFLSSTVEVFLSVTRNFLQGIQGILVATFYCFLNNEVQEAIRLRVFVYQEKRSLYASLTNILSSRRSNHSSSALRNSYENAKSTLPVKNEGAESPRPLPTSSDSRKASFIWSETSV</sequence>
<evidence type="ECO:0000256" key="10">
    <source>
        <dbReference type="SAM" id="MobiDB-lite"/>
    </source>
</evidence>
<dbReference type="PROSITE" id="PS50261">
    <property type="entry name" value="G_PROTEIN_RECEP_F2_4"/>
    <property type="match status" value="1"/>
</dbReference>
<evidence type="ECO:0000256" key="1">
    <source>
        <dbReference type="ARBA" id="ARBA00004651"/>
    </source>
</evidence>
<dbReference type="PANTHER" id="PTHR45620:SF15">
    <property type="entry name" value="DIURETIC HORMONE 44 RECEPTOR 1-RELATED"/>
    <property type="match status" value="1"/>
</dbReference>
<dbReference type="GO" id="GO:0007166">
    <property type="term" value="P:cell surface receptor signaling pathway"/>
    <property type="evidence" value="ECO:0007669"/>
    <property type="project" value="InterPro"/>
</dbReference>
<dbReference type="InterPro" id="IPR050332">
    <property type="entry name" value="GPCR_2"/>
</dbReference>
<keyword evidence="3" id="KW-1003">Cell membrane</keyword>
<dbReference type="RefSeq" id="XP_055860483.1">
    <property type="nucleotide sequence ID" value="XM_056004508.1"/>
</dbReference>
<reference evidence="15" key="1">
    <citation type="submission" date="2025-08" db="UniProtKB">
        <authorList>
            <consortium name="RefSeq"/>
        </authorList>
    </citation>
    <scope>IDENTIFICATION</scope>
</reference>
<evidence type="ECO:0000313" key="14">
    <source>
        <dbReference type="Proteomes" id="UP001165740"/>
    </source>
</evidence>
<dbReference type="AlphaFoldDB" id="A0A9W2YCN3"/>
<dbReference type="OMA" id="SKWCNAN"/>
<dbReference type="Pfam" id="PF00002">
    <property type="entry name" value="7tm_2"/>
    <property type="match status" value="2"/>
</dbReference>
<comment type="subcellular location">
    <subcellularLocation>
        <location evidence="1">Cell membrane</location>
        <topology evidence="1">Multi-pass membrane protein</topology>
    </subcellularLocation>
</comment>